<proteinExistence type="inferred from homology"/>
<dbReference type="EMBL" id="KL648750">
    <property type="protein sequence ID" value="KEY64167.1"/>
    <property type="molecule type" value="Genomic_DNA"/>
</dbReference>
<dbReference type="PRINTS" id="PR00412">
    <property type="entry name" value="EPOXHYDRLASE"/>
</dbReference>
<evidence type="ECO:0000256" key="3">
    <source>
        <dbReference type="SAM" id="SignalP"/>
    </source>
</evidence>
<dbReference type="HOGENOM" id="CLU_020336_7_0_1"/>
<comment type="similarity">
    <text evidence="2">Belongs to the AB hydrolase superfamily. Epoxide hydrolase family.</text>
</comment>
<dbReference type="InterPro" id="IPR029058">
    <property type="entry name" value="AB_hydrolase_fold"/>
</dbReference>
<keyword evidence="1" id="KW-0378">Hydrolase</keyword>
<evidence type="ECO:0000313" key="6">
    <source>
        <dbReference type="Proteomes" id="UP000028045"/>
    </source>
</evidence>
<evidence type="ECO:0000256" key="1">
    <source>
        <dbReference type="ARBA" id="ARBA00022801"/>
    </source>
</evidence>
<dbReference type="SUPFAM" id="SSF53474">
    <property type="entry name" value="alpha/beta-Hydrolases"/>
    <property type="match status" value="1"/>
</dbReference>
<dbReference type="Proteomes" id="UP000028045">
    <property type="component" value="Unassembled WGS sequence"/>
</dbReference>
<dbReference type="Pfam" id="PF00561">
    <property type="entry name" value="Abhydrolase_1"/>
    <property type="match status" value="1"/>
</dbReference>
<dbReference type="GO" id="GO:0016787">
    <property type="term" value="F:hydrolase activity"/>
    <property type="evidence" value="ECO:0007669"/>
    <property type="project" value="UniProtKB-KW"/>
</dbReference>
<dbReference type="OrthoDB" id="284184at2759"/>
<feature type="domain" description="AB hydrolase-1" evidence="4">
    <location>
        <begin position="58"/>
        <end position="158"/>
    </location>
</feature>
<sequence>MHVAKAIWASASAVLLSSFATTAFARSNCTNSTLEFFMTSDGLHYAYEYHPAQGLNQTFLFFHGFPSFHRDWDHQVAALIAQGYGTLAPDLLGYGRSDKPTDISIYNGKRLAGHLNELLDHIGLDHVIGVGHDYGSAVLSRMVVYYQEKFEGLIFLSVGYRAPGGFFDIDAINANGVHLNGIMSFGYWYFLWRYDAPMVLRNHLDSFWHLVWPVNTTVWPVHLNPLGAARAWLTADTRTDDPEYMDLGYKEEWKAWMSLPNATESALQFHRGHLIGLDVADDELLTDEDWMLDMPVLTIGGLNDSASRHEFMRETEQWTRAGYRHENLEGGHWLALESTPEVNALLLDFVRSR</sequence>
<feature type="chain" id="PRO_5001770902" description="AB hydrolase-1 domain-containing protein" evidence="3">
    <location>
        <begin position="26"/>
        <end position="353"/>
    </location>
</feature>
<dbReference type="InterPro" id="IPR000639">
    <property type="entry name" value="Epox_hydrolase-like"/>
</dbReference>
<dbReference type="Gene3D" id="3.40.50.1820">
    <property type="entry name" value="alpha/beta hydrolase"/>
    <property type="match status" value="1"/>
</dbReference>
<evidence type="ECO:0000256" key="2">
    <source>
        <dbReference type="ARBA" id="ARBA00038334"/>
    </source>
</evidence>
<dbReference type="AlphaFoldDB" id="A0A084AFT8"/>
<dbReference type="PANTHER" id="PTHR43329">
    <property type="entry name" value="EPOXIDE HYDROLASE"/>
    <property type="match status" value="1"/>
</dbReference>
<name>A0A084AFT8_STACB</name>
<feature type="signal peptide" evidence="3">
    <location>
        <begin position="1"/>
        <end position="25"/>
    </location>
</feature>
<reference evidence="5 6" key="1">
    <citation type="journal article" date="2014" name="BMC Genomics">
        <title>Comparative genome sequencing reveals chemotype-specific gene clusters in the toxigenic black mold Stachybotrys.</title>
        <authorList>
            <person name="Semeiks J."/>
            <person name="Borek D."/>
            <person name="Otwinowski Z."/>
            <person name="Grishin N.V."/>
        </authorList>
    </citation>
    <scope>NUCLEOTIDE SEQUENCE [LARGE SCALE GENOMIC DNA]</scope>
    <source>
        <strain evidence="6">CBS 109288 / IBT 7711</strain>
    </source>
</reference>
<keyword evidence="6" id="KW-1185">Reference proteome</keyword>
<evidence type="ECO:0000313" key="5">
    <source>
        <dbReference type="EMBL" id="KEY64167.1"/>
    </source>
</evidence>
<evidence type="ECO:0000259" key="4">
    <source>
        <dbReference type="Pfam" id="PF00561"/>
    </source>
</evidence>
<dbReference type="InterPro" id="IPR000073">
    <property type="entry name" value="AB_hydrolase_1"/>
</dbReference>
<organism evidence="5 6">
    <name type="scientific">Stachybotrys chartarum (strain CBS 109288 / IBT 7711)</name>
    <name type="common">Toxic black mold</name>
    <name type="synonym">Stilbospora chartarum</name>
    <dbReference type="NCBI Taxonomy" id="1280523"/>
    <lineage>
        <taxon>Eukaryota</taxon>
        <taxon>Fungi</taxon>
        <taxon>Dikarya</taxon>
        <taxon>Ascomycota</taxon>
        <taxon>Pezizomycotina</taxon>
        <taxon>Sordariomycetes</taxon>
        <taxon>Hypocreomycetidae</taxon>
        <taxon>Hypocreales</taxon>
        <taxon>Stachybotryaceae</taxon>
        <taxon>Stachybotrys</taxon>
    </lineage>
</organism>
<keyword evidence="3" id="KW-0732">Signal</keyword>
<protein>
    <recommendedName>
        <fullName evidence="4">AB hydrolase-1 domain-containing protein</fullName>
    </recommendedName>
</protein>
<gene>
    <name evidence="5" type="ORF">S7711_03461</name>
</gene>
<accession>A0A084AFT8</accession>